<gene>
    <name evidence="3" type="ORF">FLO80_06815</name>
</gene>
<evidence type="ECO:0000256" key="1">
    <source>
        <dbReference type="ARBA" id="ARBA00022527"/>
    </source>
</evidence>
<dbReference type="CDD" id="cd16936">
    <property type="entry name" value="HATPase_RsbW-like"/>
    <property type="match status" value="1"/>
</dbReference>
<keyword evidence="1" id="KW-0723">Serine/threonine-protein kinase</keyword>
<keyword evidence="3" id="KW-0067">ATP-binding</keyword>
<keyword evidence="4" id="KW-1185">Reference proteome</keyword>
<dbReference type="InterPro" id="IPR003594">
    <property type="entry name" value="HATPase_dom"/>
</dbReference>
<proteinExistence type="predicted"/>
<dbReference type="InterPro" id="IPR036890">
    <property type="entry name" value="HATPase_C_sf"/>
</dbReference>
<dbReference type="GO" id="GO:0004674">
    <property type="term" value="F:protein serine/threonine kinase activity"/>
    <property type="evidence" value="ECO:0007669"/>
    <property type="project" value="UniProtKB-KW"/>
</dbReference>
<dbReference type="AlphaFoldDB" id="A0A5A9ZKJ0"/>
<name>A0A5A9ZKJ0_9RHOB</name>
<dbReference type="InterPro" id="IPR050267">
    <property type="entry name" value="Anti-sigma-factor_SerPK"/>
</dbReference>
<dbReference type="EMBL" id="VINQ01000003">
    <property type="protein sequence ID" value="KAA0917731.1"/>
    <property type="molecule type" value="Genomic_DNA"/>
</dbReference>
<keyword evidence="1" id="KW-0418">Kinase</keyword>
<feature type="domain" description="Histidine kinase/HSP90-like ATPase" evidence="2">
    <location>
        <begin position="24"/>
        <end position="146"/>
    </location>
</feature>
<accession>A0A5A9ZKJ0</accession>
<evidence type="ECO:0000313" key="4">
    <source>
        <dbReference type="Proteomes" id="UP000325291"/>
    </source>
</evidence>
<dbReference type="SUPFAM" id="SSF55874">
    <property type="entry name" value="ATPase domain of HSP90 chaperone/DNA topoisomerase II/histidine kinase"/>
    <property type="match status" value="1"/>
</dbReference>
<comment type="caution">
    <text evidence="3">The sequence shown here is derived from an EMBL/GenBank/DDBJ whole genome shotgun (WGS) entry which is preliminary data.</text>
</comment>
<sequence length="163" mass="18101">MVMRPKDVPMPDHFRLVFTGTALAVRAALKELIATLAAEGRDDYLRSTTEIVLGEILNNIVEHAYGPDRQGEVELCCESGQDALWFTIRDHGAPMPGLCLPPGRLAPVDGARQDLPEGGFGWFLVHRLANDLEYCRDAGCNRLRFAIPYRRNPEMNARGPVAE</sequence>
<dbReference type="GO" id="GO:0005524">
    <property type="term" value="F:ATP binding"/>
    <property type="evidence" value="ECO:0007669"/>
    <property type="project" value="UniProtKB-KW"/>
</dbReference>
<organism evidence="3 4">
    <name type="scientific">Aquicoccus porphyridii</name>
    <dbReference type="NCBI Taxonomy" id="1852029"/>
    <lineage>
        <taxon>Bacteria</taxon>
        <taxon>Pseudomonadati</taxon>
        <taxon>Pseudomonadota</taxon>
        <taxon>Alphaproteobacteria</taxon>
        <taxon>Rhodobacterales</taxon>
        <taxon>Paracoccaceae</taxon>
        <taxon>Aquicoccus</taxon>
    </lineage>
</organism>
<protein>
    <submittedName>
        <fullName evidence="3">ATP-binding protein</fullName>
    </submittedName>
</protein>
<dbReference type="PANTHER" id="PTHR35526:SF3">
    <property type="entry name" value="ANTI-SIGMA-F FACTOR RSBW"/>
    <property type="match status" value="1"/>
</dbReference>
<dbReference type="Proteomes" id="UP000325291">
    <property type="component" value="Unassembled WGS sequence"/>
</dbReference>
<keyword evidence="1" id="KW-0808">Transferase</keyword>
<reference evidence="3 4" key="1">
    <citation type="submission" date="2019-07" db="EMBL/GenBank/DDBJ databases">
        <title>Aquicoccus porphyridii gen. nov., sp. nov., isolated from a small marine red alga, Porphyridium marinum.</title>
        <authorList>
            <person name="Liu L."/>
        </authorList>
    </citation>
    <scope>NUCLEOTIDE SEQUENCE [LARGE SCALE GENOMIC DNA]</scope>
    <source>
        <strain evidence="3 4">L1 8-17</strain>
    </source>
</reference>
<dbReference type="Pfam" id="PF13581">
    <property type="entry name" value="HATPase_c_2"/>
    <property type="match status" value="1"/>
</dbReference>
<keyword evidence="3" id="KW-0547">Nucleotide-binding</keyword>
<dbReference type="PANTHER" id="PTHR35526">
    <property type="entry name" value="ANTI-SIGMA-F FACTOR RSBW-RELATED"/>
    <property type="match status" value="1"/>
</dbReference>
<dbReference type="Gene3D" id="3.30.565.10">
    <property type="entry name" value="Histidine kinase-like ATPase, C-terminal domain"/>
    <property type="match status" value="1"/>
</dbReference>
<evidence type="ECO:0000313" key="3">
    <source>
        <dbReference type="EMBL" id="KAA0917731.1"/>
    </source>
</evidence>
<evidence type="ECO:0000259" key="2">
    <source>
        <dbReference type="Pfam" id="PF13581"/>
    </source>
</evidence>